<dbReference type="Proteomes" id="UP001341281">
    <property type="component" value="Chromosome 04"/>
</dbReference>
<organism evidence="2 3">
    <name type="scientific">Paspalum notatum var. saurae</name>
    <dbReference type="NCBI Taxonomy" id="547442"/>
    <lineage>
        <taxon>Eukaryota</taxon>
        <taxon>Viridiplantae</taxon>
        <taxon>Streptophyta</taxon>
        <taxon>Embryophyta</taxon>
        <taxon>Tracheophyta</taxon>
        <taxon>Spermatophyta</taxon>
        <taxon>Magnoliopsida</taxon>
        <taxon>Liliopsida</taxon>
        <taxon>Poales</taxon>
        <taxon>Poaceae</taxon>
        <taxon>PACMAD clade</taxon>
        <taxon>Panicoideae</taxon>
        <taxon>Andropogonodae</taxon>
        <taxon>Paspaleae</taxon>
        <taxon>Paspalinae</taxon>
        <taxon>Paspalum</taxon>
    </lineage>
</organism>
<protein>
    <submittedName>
        <fullName evidence="2">Uncharacterized protein</fullName>
    </submittedName>
</protein>
<evidence type="ECO:0000256" key="1">
    <source>
        <dbReference type="SAM" id="MobiDB-lite"/>
    </source>
</evidence>
<name>A0AAQ3TCZ1_PASNO</name>
<dbReference type="AlphaFoldDB" id="A0AAQ3TCZ1"/>
<evidence type="ECO:0000313" key="3">
    <source>
        <dbReference type="Proteomes" id="UP001341281"/>
    </source>
</evidence>
<sequence>MPRPRPAPHAPRPATPVPVPSPRRLLPPPALPASPHPGYRRRPLRRPPLPLPTSPRCRPPPSTRLSPLPPLARHALLLPLPSWMWLRWSIWATAVMAQQRRITSLGLAVLSSPLPPRVPRGVSSQVHQRRFWLHPEPGIDCPQLLQLQEKG</sequence>
<accession>A0AAQ3TCZ1</accession>
<dbReference type="EMBL" id="CP144748">
    <property type="protein sequence ID" value="WVZ69609.1"/>
    <property type="molecule type" value="Genomic_DNA"/>
</dbReference>
<feature type="compositionally biased region" description="Pro residues" evidence="1">
    <location>
        <begin position="46"/>
        <end position="68"/>
    </location>
</feature>
<keyword evidence="3" id="KW-1185">Reference proteome</keyword>
<reference evidence="2 3" key="1">
    <citation type="submission" date="2024-02" db="EMBL/GenBank/DDBJ databases">
        <title>High-quality chromosome-scale genome assembly of Pensacola bahiagrass (Paspalum notatum Flugge var. saurae).</title>
        <authorList>
            <person name="Vega J.M."/>
            <person name="Podio M."/>
            <person name="Orjuela J."/>
            <person name="Siena L.A."/>
            <person name="Pessino S.C."/>
            <person name="Combes M.C."/>
            <person name="Mariac C."/>
            <person name="Albertini E."/>
            <person name="Pupilli F."/>
            <person name="Ortiz J.P.A."/>
            <person name="Leblanc O."/>
        </authorList>
    </citation>
    <scope>NUCLEOTIDE SEQUENCE [LARGE SCALE GENOMIC DNA]</scope>
    <source>
        <strain evidence="2">R1</strain>
        <tissue evidence="2">Leaf</tissue>
    </source>
</reference>
<gene>
    <name evidence="2" type="ORF">U9M48_018374</name>
</gene>
<proteinExistence type="predicted"/>
<evidence type="ECO:0000313" key="2">
    <source>
        <dbReference type="EMBL" id="WVZ69609.1"/>
    </source>
</evidence>
<feature type="region of interest" description="Disordered" evidence="1">
    <location>
        <begin position="1"/>
        <end position="68"/>
    </location>
</feature>
<feature type="compositionally biased region" description="Pro residues" evidence="1">
    <location>
        <begin position="1"/>
        <end position="35"/>
    </location>
</feature>